<evidence type="ECO:0000313" key="7">
    <source>
        <dbReference type="Proteomes" id="UP001353858"/>
    </source>
</evidence>
<sequence length="189" mass="22085">MVESMPLVKTSNMKTVKKPFKKKFSQVKHGWVYIGHIPHGFYEEEMTAYFEQFGKIINVRVCRSRKTGKSKGYGFIEFADEGVAKIAATTMHNYLMFKKRLDAKFIPAEKMRKYKMSKGTPWSEQNYPLKQIRKDANAFKNAHRDDATYLKKCRHYIAHYKKSIEKLQTLGIDYTFTPVDVPPELADKI</sequence>
<dbReference type="PANTHER" id="PTHR46754">
    <property type="entry name" value="MKI67 FHA DOMAIN-INTERACTING NUCLEOLAR PHOSPHOPROTEIN"/>
    <property type="match status" value="1"/>
</dbReference>
<comment type="caution">
    <text evidence="6">The sequence shown here is derived from an EMBL/GenBank/DDBJ whole genome shotgun (WGS) entry which is preliminary data.</text>
</comment>
<evidence type="ECO:0000256" key="3">
    <source>
        <dbReference type="ARBA" id="ARBA00023242"/>
    </source>
</evidence>
<evidence type="ECO:0000313" key="6">
    <source>
        <dbReference type="EMBL" id="KAK4881195.1"/>
    </source>
</evidence>
<keyword evidence="3" id="KW-0539">Nucleus</keyword>
<accession>A0AAN7Q5V8</accession>
<dbReference type="InterPro" id="IPR012677">
    <property type="entry name" value="Nucleotide-bd_a/b_plait_sf"/>
</dbReference>
<feature type="domain" description="RRM" evidence="5">
    <location>
        <begin position="30"/>
        <end position="121"/>
    </location>
</feature>
<name>A0AAN7Q5V8_9COLE</name>
<dbReference type="GO" id="GO:0003723">
    <property type="term" value="F:RNA binding"/>
    <property type="evidence" value="ECO:0007669"/>
    <property type="project" value="UniProtKB-UniRule"/>
</dbReference>
<dbReference type="Proteomes" id="UP001353858">
    <property type="component" value="Unassembled WGS sequence"/>
</dbReference>
<dbReference type="EMBL" id="JARPUR010000002">
    <property type="protein sequence ID" value="KAK4881195.1"/>
    <property type="molecule type" value="Genomic_DNA"/>
</dbReference>
<dbReference type="CDD" id="cd12307">
    <property type="entry name" value="RRM_NIFK_like"/>
    <property type="match status" value="1"/>
</dbReference>
<keyword evidence="7" id="KW-1185">Reference proteome</keyword>
<dbReference type="Pfam" id="PF00076">
    <property type="entry name" value="RRM_1"/>
    <property type="match status" value="1"/>
</dbReference>
<dbReference type="GO" id="GO:0005730">
    <property type="term" value="C:nucleolus"/>
    <property type="evidence" value="ECO:0007669"/>
    <property type="project" value="UniProtKB-SubCell"/>
</dbReference>
<dbReference type="PROSITE" id="PS50102">
    <property type="entry name" value="RRM"/>
    <property type="match status" value="1"/>
</dbReference>
<dbReference type="SUPFAM" id="SSF54928">
    <property type="entry name" value="RNA-binding domain, RBD"/>
    <property type="match status" value="1"/>
</dbReference>
<dbReference type="Gene3D" id="3.30.70.330">
    <property type="match status" value="1"/>
</dbReference>
<dbReference type="InterPro" id="IPR000504">
    <property type="entry name" value="RRM_dom"/>
</dbReference>
<dbReference type="SMART" id="SM00360">
    <property type="entry name" value="RRM"/>
    <property type="match status" value="1"/>
</dbReference>
<reference evidence="7" key="1">
    <citation type="submission" date="2023-01" db="EMBL/GenBank/DDBJ databases">
        <title>Key to firefly adult light organ development and bioluminescence: homeobox transcription factors regulate luciferase expression and transportation to peroxisome.</title>
        <authorList>
            <person name="Fu X."/>
        </authorList>
    </citation>
    <scope>NUCLEOTIDE SEQUENCE [LARGE SCALE GENOMIC DNA]</scope>
</reference>
<evidence type="ECO:0000259" key="5">
    <source>
        <dbReference type="PROSITE" id="PS50102"/>
    </source>
</evidence>
<evidence type="ECO:0000256" key="1">
    <source>
        <dbReference type="ARBA" id="ARBA00004604"/>
    </source>
</evidence>
<evidence type="ECO:0000256" key="4">
    <source>
        <dbReference type="PROSITE-ProRule" id="PRU00176"/>
    </source>
</evidence>
<dbReference type="AlphaFoldDB" id="A0AAN7Q5V8"/>
<keyword evidence="2 4" id="KW-0694">RNA-binding</keyword>
<organism evidence="6 7">
    <name type="scientific">Aquatica leii</name>
    <dbReference type="NCBI Taxonomy" id="1421715"/>
    <lineage>
        <taxon>Eukaryota</taxon>
        <taxon>Metazoa</taxon>
        <taxon>Ecdysozoa</taxon>
        <taxon>Arthropoda</taxon>
        <taxon>Hexapoda</taxon>
        <taxon>Insecta</taxon>
        <taxon>Pterygota</taxon>
        <taxon>Neoptera</taxon>
        <taxon>Endopterygota</taxon>
        <taxon>Coleoptera</taxon>
        <taxon>Polyphaga</taxon>
        <taxon>Elateriformia</taxon>
        <taxon>Elateroidea</taxon>
        <taxon>Lampyridae</taxon>
        <taxon>Luciolinae</taxon>
        <taxon>Aquatica</taxon>
    </lineage>
</organism>
<gene>
    <name evidence="6" type="ORF">RN001_004514</name>
</gene>
<comment type="subcellular location">
    <subcellularLocation>
        <location evidence="1">Nucleus</location>
        <location evidence="1">Nucleolus</location>
    </subcellularLocation>
</comment>
<protein>
    <recommendedName>
        <fullName evidence="5">RRM domain-containing protein</fullName>
    </recommendedName>
</protein>
<evidence type="ECO:0000256" key="2">
    <source>
        <dbReference type="ARBA" id="ARBA00022884"/>
    </source>
</evidence>
<dbReference type="InterPro" id="IPR035979">
    <property type="entry name" value="RBD_domain_sf"/>
</dbReference>
<proteinExistence type="predicted"/>